<name>A0A2T5GBU2_HYDSH</name>
<evidence type="ECO:0000313" key="2">
    <source>
        <dbReference type="Proteomes" id="UP000244180"/>
    </source>
</evidence>
<dbReference type="RefSeq" id="WP_169816878.1">
    <property type="nucleotide sequence ID" value="NZ_JXBB01000001.1"/>
</dbReference>
<dbReference type="AlphaFoldDB" id="A0A2T5GBU2"/>
<organism evidence="1 2">
    <name type="scientific">Hydrogenibacillus schlegelii</name>
    <name type="common">Bacillus schlegelii</name>
    <dbReference type="NCBI Taxonomy" id="1484"/>
    <lineage>
        <taxon>Bacteria</taxon>
        <taxon>Bacillati</taxon>
        <taxon>Bacillota</taxon>
        <taxon>Bacilli</taxon>
        <taxon>Bacillales</taxon>
        <taxon>Bacillales Family X. Incertae Sedis</taxon>
        <taxon>Hydrogenibacillus</taxon>
    </lineage>
</organism>
<evidence type="ECO:0000313" key="1">
    <source>
        <dbReference type="EMBL" id="PTQ53663.1"/>
    </source>
</evidence>
<comment type="caution">
    <text evidence="1">The sequence shown here is derived from an EMBL/GenBank/DDBJ whole genome shotgun (WGS) entry which is preliminary data.</text>
</comment>
<sequence length="46" mass="5096">MIGVAPRRPTLSLRRREGRAGAFFAKPFNPIARILAPPPAERRGRA</sequence>
<dbReference type="EMBL" id="PEBV01000012">
    <property type="protein sequence ID" value="PTQ53663.1"/>
    <property type="molecule type" value="Genomic_DNA"/>
</dbReference>
<gene>
    <name evidence="1" type="ORF">HSCHL_1592</name>
</gene>
<proteinExistence type="predicted"/>
<reference evidence="1 2" key="1">
    <citation type="submission" date="2017-08" db="EMBL/GenBank/DDBJ databases">
        <title>Burning lignite coal seam in the remote Altai Mountains harbors a hydrogen-driven thermophilic microbial community.</title>
        <authorList>
            <person name="Kadnikov V.V."/>
            <person name="Mardanov A.V."/>
            <person name="Ivasenko D."/>
            <person name="Beletsky A.V."/>
            <person name="Karnachuk O.V."/>
            <person name="Ravin N.V."/>
        </authorList>
    </citation>
    <scope>NUCLEOTIDE SEQUENCE [LARGE SCALE GENOMIC DNA]</scope>
    <source>
        <strain evidence="1">AL33</strain>
    </source>
</reference>
<dbReference type="Proteomes" id="UP000244180">
    <property type="component" value="Unassembled WGS sequence"/>
</dbReference>
<accession>A0A2T5GBU2</accession>
<protein>
    <submittedName>
        <fullName evidence="1">Uncharacterized protein</fullName>
    </submittedName>
</protein>